<evidence type="ECO:0000256" key="4">
    <source>
        <dbReference type="ARBA" id="ARBA00022670"/>
    </source>
</evidence>
<keyword evidence="18" id="KW-1185">Reference proteome</keyword>
<dbReference type="EC" id="3.4.17.18" evidence="12"/>
<dbReference type="FunFam" id="3.40.630.10:FF:000084">
    <property type="entry name" value="Carboxypeptidase B2"/>
    <property type="match status" value="1"/>
</dbReference>
<evidence type="ECO:0000256" key="12">
    <source>
        <dbReference type="ARBA" id="ARBA00066554"/>
    </source>
</evidence>
<evidence type="ECO:0000313" key="18">
    <source>
        <dbReference type="Proteomes" id="UP000294257"/>
    </source>
</evidence>
<dbReference type="PROSITE" id="PS00133">
    <property type="entry name" value="CARBOXYPEPT_ZN_2"/>
    <property type="match status" value="1"/>
</dbReference>
<dbReference type="CDD" id="cd03859">
    <property type="entry name" value="M14_CPT"/>
    <property type="match status" value="1"/>
</dbReference>
<dbReference type="InterPro" id="IPR057247">
    <property type="entry name" value="CARBOXYPEPT_ZN_2"/>
</dbReference>
<dbReference type="RefSeq" id="WP_130346309.1">
    <property type="nucleotide sequence ID" value="NZ_SGWQ01000008.1"/>
</dbReference>
<comment type="function">
    <text evidence="11">Carboxypeptidase that possesses the specificities of both mammalian Cpase A and B. Thus shows broad substrate specificity, being able to cleave Cbz-Gly-Leu, Cbz-Gly-Val, Cbz-Gly-Phe, Cbz-Gly-Lys and Bz-Gly-Arg in vitro.</text>
</comment>
<keyword evidence="6 15" id="KW-0732">Signal</keyword>
<gene>
    <name evidence="17" type="ORF">EV193_108226</name>
</gene>
<feature type="chain" id="PRO_5039694017" description="Zinc carboxypeptidase" evidence="15">
    <location>
        <begin position="29"/>
        <end position="435"/>
    </location>
</feature>
<comment type="similarity">
    <text evidence="2 14">Belongs to the peptidase M14 family.</text>
</comment>
<protein>
    <recommendedName>
        <fullName evidence="13">Zinc carboxypeptidase</fullName>
        <ecNumber evidence="12">3.4.17.18</ecNumber>
    </recommendedName>
</protein>
<evidence type="ECO:0000256" key="5">
    <source>
        <dbReference type="ARBA" id="ARBA00022723"/>
    </source>
</evidence>
<dbReference type="SUPFAM" id="SSF53187">
    <property type="entry name" value="Zn-dependent exopeptidases"/>
    <property type="match status" value="1"/>
</dbReference>
<accession>A0A4Q7KLP8</accession>
<dbReference type="OrthoDB" id="5240362at2"/>
<reference evidence="17 18" key="1">
    <citation type="submission" date="2019-02" db="EMBL/GenBank/DDBJ databases">
        <title>Genomic Encyclopedia of Type Strains, Phase IV (KMG-IV): sequencing the most valuable type-strain genomes for metagenomic binning, comparative biology and taxonomic classification.</title>
        <authorList>
            <person name="Goeker M."/>
        </authorList>
    </citation>
    <scope>NUCLEOTIDE SEQUENCE [LARGE SCALE GENOMIC DNA]</scope>
    <source>
        <strain evidence="17 18">DSM 101727</strain>
    </source>
</reference>
<evidence type="ECO:0000256" key="3">
    <source>
        <dbReference type="ARBA" id="ARBA00022645"/>
    </source>
</evidence>
<dbReference type="GO" id="GO:0006508">
    <property type="term" value="P:proteolysis"/>
    <property type="evidence" value="ECO:0007669"/>
    <property type="project" value="UniProtKB-KW"/>
</dbReference>
<evidence type="ECO:0000313" key="17">
    <source>
        <dbReference type="EMBL" id="RZS34876.1"/>
    </source>
</evidence>
<dbReference type="SMART" id="SM00631">
    <property type="entry name" value="Zn_pept"/>
    <property type="match status" value="1"/>
</dbReference>
<sequence length="435" mass="47691">MSTTRRAVGVIAAAVTGAALLIAQPALSASAQPNPDSDSGAAPARGLYKVLGATTKQQYTQITDSGVDVLTHHGKRKASAPGVEFEVVANPEQAQKLRSQGYKVDLNGDWDAMLKERSRGKKAGDFPPDDEKYHNYKEMTDEINKAQSDHADIAKVSSVGKSHEGRDIPVIKISDNVGQDEDEPEVLFTCNMHAREHITAEMCLRIVSRFTDGYAGDAAIKDMVDNREIYIVPMQNPDGIEYDISGGDYKGWRKNREGQGTDLNRNYSFKWGCCDGSSTDPGAEDYRGPSAASAPETQAMEKFAASRVVNGKQQIKSHIDFHSFSELVLWPFGWTQDDVAEGMTEAEAKRFQDLGKQMAQTNGYTPEQSSDLYVTDGAIDDHMWGTHKILSYTFEMYPSGGGIDGFYPPDEKIEPETARNDKAVDMIIKAAGEQP</sequence>
<dbReference type="Proteomes" id="UP000294257">
    <property type="component" value="Unassembled WGS sequence"/>
</dbReference>
<comment type="catalytic activity">
    <reaction evidence="10">
        <text>Releases a C-terminal residue, which may be hydrophobic or positively charged.</text>
        <dbReference type="EC" id="3.4.17.18"/>
    </reaction>
</comment>
<comment type="cofactor">
    <cofactor evidence="1">
        <name>Zn(2+)</name>
        <dbReference type="ChEBI" id="CHEBI:29105"/>
    </cofactor>
</comment>
<evidence type="ECO:0000256" key="8">
    <source>
        <dbReference type="ARBA" id="ARBA00022833"/>
    </source>
</evidence>
<evidence type="ECO:0000256" key="13">
    <source>
        <dbReference type="ARBA" id="ARBA00074273"/>
    </source>
</evidence>
<dbReference type="PROSITE" id="PS52035">
    <property type="entry name" value="PEPTIDASE_M14"/>
    <property type="match status" value="1"/>
</dbReference>
<dbReference type="GO" id="GO:0005615">
    <property type="term" value="C:extracellular space"/>
    <property type="evidence" value="ECO:0007669"/>
    <property type="project" value="TreeGrafter"/>
</dbReference>
<dbReference type="PANTHER" id="PTHR11705">
    <property type="entry name" value="PROTEASE FAMILY M14 CARBOXYPEPTIDASE A,B"/>
    <property type="match status" value="1"/>
</dbReference>
<dbReference type="Gene3D" id="3.40.630.10">
    <property type="entry name" value="Zn peptidases"/>
    <property type="match status" value="1"/>
</dbReference>
<name>A0A4Q7KLP8_9PSEU</name>
<evidence type="ECO:0000256" key="11">
    <source>
        <dbReference type="ARBA" id="ARBA00055464"/>
    </source>
</evidence>
<evidence type="ECO:0000256" key="10">
    <source>
        <dbReference type="ARBA" id="ARBA00050859"/>
    </source>
</evidence>
<dbReference type="PANTHER" id="PTHR11705:SF143">
    <property type="entry name" value="SLL0236 PROTEIN"/>
    <property type="match status" value="1"/>
</dbReference>
<evidence type="ECO:0000256" key="6">
    <source>
        <dbReference type="ARBA" id="ARBA00022729"/>
    </source>
</evidence>
<organism evidence="17 18">
    <name type="scientific">Herbihabitans rhizosphaerae</name>
    <dbReference type="NCBI Taxonomy" id="1872711"/>
    <lineage>
        <taxon>Bacteria</taxon>
        <taxon>Bacillati</taxon>
        <taxon>Actinomycetota</taxon>
        <taxon>Actinomycetes</taxon>
        <taxon>Pseudonocardiales</taxon>
        <taxon>Pseudonocardiaceae</taxon>
        <taxon>Herbihabitans</taxon>
    </lineage>
</organism>
<evidence type="ECO:0000256" key="9">
    <source>
        <dbReference type="ARBA" id="ARBA00023049"/>
    </source>
</evidence>
<evidence type="ECO:0000256" key="14">
    <source>
        <dbReference type="PROSITE-ProRule" id="PRU01379"/>
    </source>
</evidence>
<keyword evidence="5" id="KW-0479">Metal-binding</keyword>
<comment type="caution">
    <text evidence="17">The sequence shown here is derived from an EMBL/GenBank/DDBJ whole genome shotgun (WGS) entry which is preliminary data.</text>
</comment>
<evidence type="ECO:0000259" key="16">
    <source>
        <dbReference type="PROSITE" id="PS52035"/>
    </source>
</evidence>
<dbReference type="InterPro" id="IPR033810">
    <property type="entry name" value="Carboxypeptidase_T"/>
</dbReference>
<keyword evidence="9" id="KW-0482">Metalloprotease</keyword>
<dbReference type="Pfam" id="PF00246">
    <property type="entry name" value="Peptidase_M14"/>
    <property type="match status" value="1"/>
</dbReference>
<dbReference type="InterPro" id="IPR000834">
    <property type="entry name" value="Peptidase_M14"/>
</dbReference>
<evidence type="ECO:0000256" key="15">
    <source>
        <dbReference type="SAM" id="SignalP"/>
    </source>
</evidence>
<dbReference type="PROSITE" id="PS00132">
    <property type="entry name" value="CARBOXYPEPT_ZN_1"/>
    <property type="match status" value="1"/>
</dbReference>
<feature type="active site" description="Proton donor/acceptor" evidence="14">
    <location>
        <position position="395"/>
    </location>
</feature>
<dbReference type="PRINTS" id="PR00765">
    <property type="entry name" value="CRBOXYPTASEA"/>
</dbReference>
<evidence type="ECO:0000256" key="7">
    <source>
        <dbReference type="ARBA" id="ARBA00022801"/>
    </source>
</evidence>
<dbReference type="InterPro" id="IPR057246">
    <property type="entry name" value="CARBOXYPEPT_ZN_1"/>
</dbReference>
<keyword evidence="4" id="KW-0645">Protease</keyword>
<feature type="signal peptide" evidence="15">
    <location>
        <begin position="1"/>
        <end position="28"/>
    </location>
</feature>
<keyword evidence="3 17" id="KW-0121">Carboxypeptidase</keyword>
<evidence type="ECO:0000256" key="1">
    <source>
        <dbReference type="ARBA" id="ARBA00001947"/>
    </source>
</evidence>
<dbReference type="GO" id="GO:0004181">
    <property type="term" value="F:metallocarboxypeptidase activity"/>
    <property type="evidence" value="ECO:0007669"/>
    <property type="project" value="InterPro"/>
</dbReference>
<keyword evidence="7" id="KW-0378">Hydrolase</keyword>
<dbReference type="EMBL" id="SGWQ01000008">
    <property type="protein sequence ID" value="RZS34876.1"/>
    <property type="molecule type" value="Genomic_DNA"/>
</dbReference>
<keyword evidence="8" id="KW-0862">Zinc</keyword>
<dbReference type="AlphaFoldDB" id="A0A4Q7KLP8"/>
<evidence type="ECO:0000256" key="2">
    <source>
        <dbReference type="ARBA" id="ARBA00005988"/>
    </source>
</evidence>
<feature type="domain" description="Peptidase M14" evidence="16">
    <location>
        <begin position="132"/>
        <end position="431"/>
    </location>
</feature>
<proteinExistence type="inferred from homology"/>
<dbReference type="GO" id="GO:0008270">
    <property type="term" value="F:zinc ion binding"/>
    <property type="evidence" value="ECO:0007669"/>
    <property type="project" value="InterPro"/>
</dbReference>